<sequence>MNQFDIEPSAYGWLTWTWTAIAVFIVGVLVSVVVNERIRRRRNEGAGLLYILGLNAMIAISAAVVLTLVLEAIHRGAQTTRSVQDAVYETYDLRLTDEQARELKWPVGWPVGKSPAELNVGPYGSTVITDGTREVTVQLAWTGAEFQLRTISEKDLLPGTPYSG</sequence>
<dbReference type="EMBL" id="JAGIOL010000002">
    <property type="protein sequence ID" value="MBP2437864.1"/>
    <property type="molecule type" value="Genomic_DNA"/>
</dbReference>
<dbReference type="RefSeq" id="WP_165137945.1">
    <property type="nucleotide sequence ID" value="NZ_CP049254.1"/>
</dbReference>
<keyword evidence="1" id="KW-0472">Membrane</keyword>
<accession>A0ABS4ZKP5</accession>
<name>A0ABS4ZKP5_9MICO</name>
<gene>
    <name evidence="2" type="ORF">JOF34_002508</name>
</gene>
<evidence type="ECO:0000256" key="1">
    <source>
        <dbReference type="SAM" id="Phobius"/>
    </source>
</evidence>
<evidence type="ECO:0000313" key="3">
    <source>
        <dbReference type="Proteomes" id="UP001519362"/>
    </source>
</evidence>
<protein>
    <submittedName>
        <fullName evidence="2">Uncharacterized protein</fullName>
    </submittedName>
</protein>
<comment type="caution">
    <text evidence="2">The sequence shown here is derived from an EMBL/GenBank/DDBJ whole genome shotgun (WGS) entry which is preliminary data.</text>
</comment>
<feature type="transmembrane region" description="Helical" evidence="1">
    <location>
        <begin position="47"/>
        <end position="70"/>
    </location>
</feature>
<dbReference type="Proteomes" id="UP001519362">
    <property type="component" value="Unassembled WGS sequence"/>
</dbReference>
<proteinExistence type="predicted"/>
<reference evidence="2 3" key="1">
    <citation type="submission" date="2021-03" db="EMBL/GenBank/DDBJ databases">
        <title>Sequencing the genomes of 1000 actinobacteria strains.</title>
        <authorList>
            <person name="Klenk H.-P."/>
        </authorList>
    </citation>
    <scope>NUCLEOTIDE SEQUENCE [LARGE SCALE GENOMIC DNA]</scope>
    <source>
        <strain evidence="2 3">DSM 24221</strain>
    </source>
</reference>
<feature type="transmembrane region" description="Helical" evidence="1">
    <location>
        <begin position="13"/>
        <end position="35"/>
    </location>
</feature>
<keyword evidence="3" id="KW-1185">Reference proteome</keyword>
<organism evidence="2 3">
    <name type="scientific">Microbacterium amylolyticum</name>
    <dbReference type="NCBI Taxonomy" id="936337"/>
    <lineage>
        <taxon>Bacteria</taxon>
        <taxon>Bacillati</taxon>
        <taxon>Actinomycetota</taxon>
        <taxon>Actinomycetes</taxon>
        <taxon>Micrococcales</taxon>
        <taxon>Microbacteriaceae</taxon>
        <taxon>Microbacterium</taxon>
    </lineage>
</organism>
<keyword evidence="1" id="KW-1133">Transmembrane helix</keyword>
<keyword evidence="1" id="KW-0812">Transmembrane</keyword>
<evidence type="ECO:0000313" key="2">
    <source>
        <dbReference type="EMBL" id="MBP2437864.1"/>
    </source>
</evidence>